<evidence type="ECO:0000259" key="2">
    <source>
        <dbReference type="Pfam" id="PF01738"/>
    </source>
</evidence>
<dbReference type="Proteomes" id="UP000075391">
    <property type="component" value="Unassembled WGS sequence"/>
</dbReference>
<feature type="domain" description="Dienelactone hydrolase" evidence="2">
    <location>
        <begin position="42"/>
        <end position="259"/>
    </location>
</feature>
<comment type="caution">
    <text evidence="3">The sequence shown here is derived from an EMBL/GenBank/DDBJ whole genome shotgun (WGS) entry which is preliminary data.</text>
</comment>
<dbReference type="EMBL" id="LUKF01000012">
    <property type="protein sequence ID" value="KYG64444.1"/>
    <property type="molecule type" value="Genomic_DNA"/>
</dbReference>
<accession>A0A150WKI9</accession>
<evidence type="ECO:0000313" key="4">
    <source>
        <dbReference type="Proteomes" id="UP000075391"/>
    </source>
</evidence>
<dbReference type="Gene3D" id="3.40.50.1820">
    <property type="entry name" value="alpha/beta hydrolase"/>
    <property type="match status" value="1"/>
</dbReference>
<keyword evidence="3" id="KW-0378">Hydrolase</keyword>
<protein>
    <submittedName>
        <fullName evidence="3">Dienelactone hydrolase</fullName>
    </submittedName>
</protein>
<dbReference type="GO" id="GO:0016787">
    <property type="term" value="F:hydrolase activity"/>
    <property type="evidence" value="ECO:0007669"/>
    <property type="project" value="UniProtKB-KW"/>
</dbReference>
<dbReference type="InterPro" id="IPR029058">
    <property type="entry name" value="AB_hydrolase_fold"/>
</dbReference>
<dbReference type="PANTHER" id="PTHR22946:SF0">
    <property type="entry name" value="DIENELACTONE HYDROLASE DOMAIN-CONTAINING PROTEIN"/>
    <property type="match status" value="1"/>
</dbReference>
<dbReference type="PANTHER" id="PTHR22946">
    <property type="entry name" value="DIENELACTONE HYDROLASE DOMAIN-CONTAINING PROTEIN-RELATED"/>
    <property type="match status" value="1"/>
</dbReference>
<dbReference type="Pfam" id="PF01738">
    <property type="entry name" value="DLH"/>
    <property type="match status" value="1"/>
</dbReference>
<evidence type="ECO:0000256" key="1">
    <source>
        <dbReference type="SAM" id="SignalP"/>
    </source>
</evidence>
<reference evidence="3 4" key="1">
    <citation type="submission" date="2016-03" db="EMBL/GenBank/DDBJ databases">
        <authorList>
            <person name="Ploux O."/>
        </authorList>
    </citation>
    <scope>NUCLEOTIDE SEQUENCE [LARGE SCALE GENOMIC DNA]</scope>
    <source>
        <strain evidence="3 4">BER2</strain>
    </source>
</reference>
<sequence length="264" mass="28726">MKGLASALVLVGLFTAASSFAAIKTETVEYKDGKTALEGHVAYNDDVKTARPAVLIVHQWMGLTDYEKMRAQQLAEKGYVAFAIDIYGKDVRPTSPEEAGKTAGQYRSGDMKLYRQRIKAALDYIAKDKKVDAKNIVIIGYCFGGTGALEAARAGFPVTGAVSFHGGLKTAKPQDTKSIKPKLLVLHGAIDPNVPRPEVEAFMDEMNKAKADYQFIAYSGAVHAFTQKDAGNDISKGVAYNEAADRRSWQAFMDFMNEVSPVTK</sequence>
<dbReference type="RefSeq" id="WP_063243430.1">
    <property type="nucleotide sequence ID" value="NZ_LUKF01000012.1"/>
</dbReference>
<feature type="signal peptide" evidence="1">
    <location>
        <begin position="1"/>
        <end position="21"/>
    </location>
</feature>
<proteinExistence type="predicted"/>
<evidence type="ECO:0000313" key="3">
    <source>
        <dbReference type="EMBL" id="KYG64444.1"/>
    </source>
</evidence>
<dbReference type="InterPro" id="IPR002925">
    <property type="entry name" value="Dienelactn_hydro"/>
</dbReference>
<feature type="chain" id="PRO_5007573107" evidence="1">
    <location>
        <begin position="22"/>
        <end position="264"/>
    </location>
</feature>
<dbReference type="AlphaFoldDB" id="A0A150WKI9"/>
<dbReference type="InterPro" id="IPR050261">
    <property type="entry name" value="FrsA_esterase"/>
</dbReference>
<organism evidence="3 4">
    <name type="scientific">Bdellovibrio bacteriovorus</name>
    <dbReference type="NCBI Taxonomy" id="959"/>
    <lineage>
        <taxon>Bacteria</taxon>
        <taxon>Pseudomonadati</taxon>
        <taxon>Bdellovibrionota</taxon>
        <taxon>Bdellovibrionia</taxon>
        <taxon>Bdellovibrionales</taxon>
        <taxon>Pseudobdellovibrionaceae</taxon>
        <taxon>Bdellovibrio</taxon>
    </lineage>
</organism>
<dbReference type="SUPFAM" id="SSF53474">
    <property type="entry name" value="alpha/beta-Hydrolases"/>
    <property type="match status" value="1"/>
</dbReference>
<dbReference type="OrthoDB" id="5290364at2"/>
<keyword evidence="1" id="KW-0732">Signal</keyword>
<gene>
    <name evidence="3" type="ORF">AZI85_03210</name>
</gene>
<name>A0A150WKI9_BDEBC</name>